<gene>
    <name evidence="7" type="ORF">P2L57_36090</name>
</gene>
<keyword evidence="8" id="KW-1185">Reference proteome</keyword>
<organism evidence="7 8">
    <name type="scientific">Streptantibioticus ferralitis</name>
    <dbReference type="NCBI Taxonomy" id="236510"/>
    <lineage>
        <taxon>Bacteria</taxon>
        <taxon>Bacillati</taxon>
        <taxon>Actinomycetota</taxon>
        <taxon>Actinomycetes</taxon>
        <taxon>Kitasatosporales</taxon>
        <taxon>Streptomycetaceae</taxon>
        <taxon>Streptantibioticus</taxon>
    </lineage>
</organism>
<feature type="transmembrane region" description="Helical" evidence="5">
    <location>
        <begin position="16"/>
        <end position="35"/>
    </location>
</feature>
<evidence type="ECO:0000256" key="3">
    <source>
        <dbReference type="PROSITE-ProRule" id="PRU00289"/>
    </source>
</evidence>
<keyword evidence="1 3" id="KW-0547">Nucleotide-binding</keyword>
<dbReference type="InterPro" id="IPR050206">
    <property type="entry name" value="FtsK/SpoIIIE/SftA"/>
</dbReference>
<dbReference type="Proteomes" id="UP001220022">
    <property type="component" value="Unassembled WGS sequence"/>
</dbReference>
<dbReference type="EMBL" id="JARHTQ010000043">
    <property type="protein sequence ID" value="MDF2260945.1"/>
    <property type="molecule type" value="Genomic_DNA"/>
</dbReference>
<evidence type="ECO:0000256" key="2">
    <source>
        <dbReference type="ARBA" id="ARBA00022840"/>
    </source>
</evidence>
<dbReference type="CDD" id="cd01127">
    <property type="entry name" value="TrwB_TraG_TraD_VirD4"/>
    <property type="match status" value="1"/>
</dbReference>
<feature type="region of interest" description="Disordered" evidence="4">
    <location>
        <begin position="577"/>
        <end position="621"/>
    </location>
</feature>
<dbReference type="Pfam" id="PF01580">
    <property type="entry name" value="FtsK_SpoIIIE"/>
    <property type="match status" value="1"/>
</dbReference>
<feature type="compositionally biased region" description="Basic and acidic residues" evidence="4">
    <location>
        <begin position="612"/>
        <end position="621"/>
    </location>
</feature>
<dbReference type="PANTHER" id="PTHR22683:SF47">
    <property type="entry name" value="FTSK DOMAIN-CONTAINING PROTEIN YDCQ"/>
    <property type="match status" value="1"/>
</dbReference>
<dbReference type="PROSITE" id="PS50901">
    <property type="entry name" value="FTSK"/>
    <property type="match status" value="1"/>
</dbReference>
<comment type="caution">
    <text evidence="7">The sequence shown here is derived from an EMBL/GenBank/DDBJ whole genome shotgun (WGS) entry which is preliminary data.</text>
</comment>
<feature type="compositionally biased region" description="Polar residues" evidence="4">
    <location>
        <begin position="679"/>
        <end position="688"/>
    </location>
</feature>
<dbReference type="Gene3D" id="3.40.50.300">
    <property type="entry name" value="P-loop containing nucleotide triphosphate hydrolases"/>
    <property type="match status" value="1"/>
</dbReference>
<proteinExistence type="predicted"/>
<keyword evidence="5" id="KW-0812">Transmembrane</keyword>
<name>A0ABT5ZAS1_9ACTN</name>
<dbReference type="InterPro" id="IPR027417">
    <property type="entry name" value="P-loop_NTPase"/>
</dbReference>
<reference evidence="7 8" key="1">
    <citation type="submission" date="2023-03" db="EMBL/GenBank/DDBJ databases">
        <title>Draft genome sequence of type strain Streptomyces ferralitis JCM 14344.</title>
        <authorList>
            <person name="Klaysubun C."/>
            <person name="Duangmal K."/>
        </authorList>
    </citation>
    <scope>NUCLEOTIDE SEQUENCE [LARGE SCALE GENOMIC DNA]</scope>
    <source>
        <strain evidence="7 8">JCM 14344</strain>
    </source>
</reference>
<feature type="domain" description="FtsK" evidence="6">
    <location>
        <begin position="288"/>
        <end position="478"/>
    </location>
</feature>
<dbReference type="InterPro" id="IPR002543">
    <property type="entry name" value="FtsK_dom"/>
</dbReference>
<feature type="compositionally biased region" description="Low complexity" evidence="4">
    <location>
        <begin position="589"/>
        <end position="599"/>
    </location>
</feature>
<accession>A0ABT5ZAS1</accession>
<evidence type="ECO:0000313" key="7">
    <source>
        <dbReference type="EMBL" id="MDF2260945.1"/>
    </source>
</evidence>
<feature type="transmembrane region" description="Helical" evidence="5">
    <location>
        <begin position="42"/>
        <end position="63"/>
    </location>
</feature>
<dbReference type="PANTHER" id="PTHR22683">
    <property type="entry name" value="SPORULATION PROTEIN RELATED"/>
    <property type="match status" value="1"/>
</dbReference>
<keyword evidence="5" id="KW-0472">Membrane</keyword>
<evidence type="ECO:0000313" key="8">
    <source>
        <dbReference type="Proteomes" id="UP001220022"/>
    </source>
</evidence>
<feature type="binding site" evidence="3">
    <location>
        <begin position="306"/>
        <end position="313"/>
    </location>
    <ligand>
        <name>ATP</name>
        <dbReference type="ChEBI" id="CHEBI:30616"/>
    </ligand>
</feature>
<evidence type="ECO:0000256" key="4">
    <source>
        <dbReference type="SAM" id="MobiDB-lite"/>
    </source>
</evidence>
<dbReference type="RefSeq" id="WP_275822057.1">
    <property type="nucleotide sequence ID" value="NZ_BAAANM010000041.1"/>
</dbReference>
<feature type="region of interest" description="Disordered" evidence="4">
    <location>
        <begin position="674"/>
        <end position="694"/>
    </location>
</feature>
<keyword evidence="2 3" id="KW-0067">ATP-binding</keyword>
<dbReference type="SUPFAM" id="SSF52540">
    <property type="entry name" value="P-loop containing nucleoside triphosphate hydrolases"/>
    <property type="match status" value="1"/>
</dbReference>
<keyword evidence="5" id="KW-1133">Transmembrane helix</keyword>
<protein>
    <submittedName>
        <fullName evidence="7">FtsK/SpoIIIE domain-containing protein</fullName>
    </submittedName>
</protein>
<evidence type="ECO:0000256" key="1">
    <source>
        <dbReference type="ARBA" id="ARBA00022741"/>
    </source>
</evidence>
<evidence type="ECO:0000259" key="6">
    <source>
        <dbReference type="PROSITE" id="PS50901"/>
    </source>
</evidence>
<evidence type="ECO:0000256" key="5">
    <source>
        <dbReference type="SAM" id="Phobius"/>
    </source>
</evidence>
<sequence>MAPPSPTPSTAERSPVISALMYGLGIALIGGAATNMLHQPQLLIPVLAAAIAVAVIGSLIGTWHRQRRRPVRDLTTALAPVLRVDSTDGMLKARRRRHGVPTRLTIKYPAVFDERDEKARAEIRDIIATRLGGDVEATWQPPKRRVIVTIDPTPGATDIHDSSKATAPVASSDTEAQALVRARATEVVQAIMGATSRITQIDFDGGTDAPVALHVSYATTSRDLNAVYRQKVLLQVDSKTPGTWRDIWDFENSRVRFELRPPFPRNVPYPVQHPREYGVLPYAAGANGEIISWKLGAKRPHFLVVGPTGSGKTVLIRDIVLSAVLQGIPVILCDPKRTEYLDFAHFPGVILVTDIADIADAIQRFHDLMEERYAEIEAGLIASGAHSKFLFILDEYAVFKKLVNKLWEDKKKEQEKPPKRTTHPCLDDWSNLVLMVRGAGGHLVQGLQRPDADVTGGAERDSFRQRLALDQHTPETAKMMWNNSRIGTDLPSVQGRAMADTGRTNHPEEVQVLRMIPPSVDGHTEEDAWIWEHAREQASNPELWKEVYIPDALLELKARREQRMAVQRARLGIRPGAEAPAEPVSLAKASTSADASEPADAPDDATPPSPGRSEEDQDVQRLEDVGLYELEVGDVVMLEDETGIPCICTIDDIDYSEGDDGEELVDLTYTTEEGEQEVRTFSTDQSLTRRTKTG</sequence>